<dbReference type="Proteomes" id="UP000002218">
    <property type="component" value="Chromosome"/>
</dbReference>
<dbReference type="HOGENOM" id="CLU_017779_9_2_11"/>
<dbReference type="GO" id="GO:0071949">
    <property type="term" value="F:FAD binding"/>
    <property type="evidence" value="ECO:0007669"/>
    <property type="project" value="InterPro"/>
</dbReference>
<evidence type="ECO:0000313" key="8">
    <source>
        <dbReference type="Proteomes" id="UP000002218"/>
    </source>
</evidence>
<dbReference type="Gene3D" id="1.10.45.10">
    <property type="entry name" value="Vanillyl-alcohol Oxidase, Chain A, domain 4"/>
    <property type="match status" value="1"/>
</dbReference>
<dbReference type="FunFam" id="1.10.45.10:FF:000001">
    <property type="entry name" value="D-lactate dehydrogenase mitochondrial"/>
    <property type="match status" value="1"/>
</dbReference>
<evidence type="ECO:0000256" key="2">
    <source>
        <dbReference type="ARBA" id="ARBA00008000"/>
    </source>
</evidence>
<protein>
    <submittedName>
        <fullName evidence="7">FAD linked oxidase domain protein</fullName>
    </submittedName>
</protein>
<proteinExistence type="inferred from homology"/>
<evidence type="ECO:0000313" key="7">
    <source>
        <dbReference type="EMBL" id="ACV80628.1"/>
    </source>
</evidence>
<dbReference type="InterPro" id="IPR016166">
    <property type="entry name" value="FAD-bd_PCMH"/>
</dbReference>
<dbReference type="RefSeq" id="WP_015749452.1">
    <property type="nucleotide sequence ID" value="NC_013235.1"/>
</dbReference>
<dbReference type="InParanoid" id="C8XJR7"/>
<keyword evidence="3" id="KW-0285">Flavoprotein</keyword>
<evidence type="ECO:0000256" key="3">
    <source>
        <dbReference type="ARBA" id="ARBA00022630"/>
    </source>
</evidence>
<organism evidence="7 8">
    <name type="scientific">Nakamurella multipartita (strain ATCC 700099 / DSM 44233 / CIP 104796 / JCM 9543 / NBRC 105858 / Y-104)</name>
    <name type="common">Microsphaera multipartita</name>
    <dbReference type="NCBI Taxonomy" id="479431"/>
    <lineage>
        <taxon>Bacteria</taxon>
        <taxon>Bacillati</taxon>
        <taxon>Actinomycetota</taxon>
        <taxon>Actinomycetes</taxon>
        <taxon>Nakamurellales</taxon>
        <taxon>Nakamurellaceae</taxon>
        <taxon>Nakamurella</taxon>
    </lineage>
</organism>
<dbReference type="InterPro" id="IPR004113">
    <property type="entry name" value="FAD-bd_oxidored_4_C"/>
</dbReference>
<dbReference type="OrthoDB" id="9811557at2"/>
<dbReference type="SUPFAM" id="SSF55103">
    <property type="entry name" value="FAD-linked oxidases, C-terminal domain"/>
    <property type="match status" value="1"/>
</dbReference>
<dbReference type="KEGG" id="nml:Namu_4340"/>
<dbReference type="PANTHER" id="PTHR42934">
    <property type="entry name" value="GLYCOLATE OXIDASE SUBUNIT GLCD"/>
    <property type="match status" value="1"/>
</dbReference>
<dbReference type="SUPFAM" id="SSF56176">
    <property type="entry name" value="FAD-binding/transporter-associated domain-like"/>
    <property type="match status" value="1"/>
</dbReference>
<reference evidence="8" key="1">
    <citation type="submission" date="2009-09" db="EMBL/GenBank/DDBJ databases">
        <title>The complete genome of Nakamurella multipartita DSM 44233.</title>
        <authorList>
            <consortium name="US DOE Joint Genome Institute (JGI-PGF)"/>
            <person name="Lucas S."/>
            <person name="Copeland A."/>
            <person name="Lapidus A."/>
            <person name="Glavina del Rio T."/>
            <person name="Dalin E."/>
            <person name="Tice H."/>
            <person name="Bruce D."/>
            <person name="Goodwin L."/>
            <person name="Pitluck S."/>
            <person name="Kyrpides N."/>
            <person name="Mavromatis K."/>
            <person name="Ivanova N."/>
            <person name="Ovchinnikova G."/>
            <person name="Sims D."/>
            <person name="Meincke L."/>
            <person name="Brettin T."/>
            <person name="Detter J.C."/>
            <person name="Han C."/>
            <person name="Larimer F."/>
            <person name="Land M."/>
            <person name="Hauser L."/>
            <person name="Markowitz V."/>
            <person name="Cheng J.-F."/>
            <person name="Hugenholtz P."/>
            <person name="Woyke T."/>
            <person name="Wu D."/>
            <person name="Klenk H.-P."/>
            <person name="Eisen J.A."/>
        </authorList>
    </citation>
    <scope>NUCLEOTIDE SEQUENCE [LARGE SCALE GENOMIC DNA]</scope>
    <source>
        <strain evidence="8">ATCC 700099 / DSM 44233 / CIP 104796 / JCM 9543 / NBRC 105858 / Y-104</strain>
    </source>
</reference>
<keyword evidence="4" id="KW-0274">FAD</keyword>
<dbReference type="InterPro" id="IPR016171">
    <property type="entry name" value="Vanillyl_alc_oxidase_C-sub2"/>
</dbReference>
<dbReference type="Gene3D" id="3.30.465.10">
    <property type="match status" value="1"/>
</dbReference>
<dbReference type="InterPro" id="IPR016164">
    <property type="entry name" value="FAD-linked_Oxase-like_C"/>
</dbReference>
<reference evidence="7 8" key="2">
    <citation type="journal article" date="2010" name="Stand. Genomic Sci.">
        <title>Complete genome sequence of Nakamurella multipartita type strain (Y-104).</title>
        <authorList>
            <person name="Tice H."/>
            <person name="Mayilraj S."/>
            <person name="Sims D."/>
            <person name="Lapidus A."/>
            <person name="Nolan M."/>
            <person name="Lucas S."/>
            <person name="Glavina Del Rio T."/>
            <person name="Copeland A."/>
            <person name="Cheng J.F."/>
            <person name="Meincke L."/>
            <person name="Bruce D."/>
            <person name="Goodwin L."/>
            <person name="Pitluck S."/>
            <person name="Ivanova N."/>
            <person name="Mavromatis K."/>
            <person name="Ovchinnikova G."/>
            <person name="Pati A."/>
            <person name="Chen A."/>
            <person name="Palaniappan K."/>
            <person name="Land M."/>
            <person name="Hauser L."/>
            <person name="Chang Y.J."/>
            <person name="Jeffries C.D."/>
            <person name="Detter J.C."/>
            <person name="Brettin T."/>
            <person name="Rohde M."/>
            <person name="Goker M."/>
            <person name="Bristow J."/>
            <person name="Eisen J.A."/>
            <person name="Markowitz V."/>
            <person name="Hugenholtz P."/>
            <person name="Kyrpides N.C."/>
            <person name="Klenk H.P."/>
            <person name="Chen F."/>
        </authorList>
    </citation>
    <scope>NUCLEOTIDE SEQUENCE [LARGE SCALE GENOMIC DNA]</scope>
    <source>
        <strain evidence="8">ATCC 700099 / DSM 44233 / CIP 104796 / JCM 9543 / NBRC 105858 / Y-104</strain>
    </source>
</reference>
<dbReference type="eggNOG" id="COG0277">
    <property type="taxonomic scope" value="Bacteria"/>
</dbReference>
<keyword evidence="5" id="KW-0560">Oxidoreductase</keyword>
<dbReference type="AlphaFoldDB" id="C8XJR7"/>
<keyword evidence="8" id="KW-1185">Reference proteome</keyword>
<dbReference type="InterPro" id="IPR006094">
    <property type="entry name" value="Oxid_FAD_bind_N"/>
</dbReference>
<dbReference type="InterPro" id="IPR016169">
    <property type="entry name" value="FAD-bd_PCMH_sub2"/>
</dbReference>
<dbReference type="PROSITE" id="PS51387">
    <property type="entry name" value="FAD_PCMH"/>
    <property type="match status" value="1"/>
</dbReference>
<dbReference type="EMBL" id="CP001737">
    <property type="protein sequence ID" value="ACV80628.1"/>
    <property type="molecule type" value="Genomic_DNA"/>
</dbReference>
<evidence type="ECO:0000256" key="5">
    <source>
        <dbReference type="ARBA" id="ARBA00023002"/>
    </source>
</evidence>
<evidence type="ECO:0000256" key="1">
    <source>
        <dbReference type="ARBA" id="ARBA00001974"/>
    </source>
</evidence>
<dbReference type="InterPro" id="IPR036318">
    <property type="entry name" value="FAD-bd_PCMH-like_sf"/>
</dbReference>
<dbReference type="STRING" id="479431.Namu_4340"/>
<evidence type="ECO:0000256" key="4">
    <source>
        <dbReference type="ARBA" id="ARBA00022827"/>
    </source>
</evidence>
<dbReference type="Gene3D" id="3.30.70.2740">
    <property type="match status" value="1"/>
</dbReference>
<evidence type="ECO:0000259" key="6">
    <source>
        <dbReference type="PROSITE" id="PS51387"/>
    </source>
</evidence>
<dbReference type="InterPro" id="IPR051914">
    <property type="entry name" value="FAD-linked_OxidoTrans_Type4"/>
</dbReference>
<dbReference type="GO" id="GO:0016491">
    <property type="term" value="F:oxidoreductase activity"/>
    <property type="evidence" value="ECO:0007669"/>
    <property type="project" value="UniProtKB-KW"/>
</dbReference>
<name>C8XJR7_NAKMY</name>
<dbReference type="PANTHER" id="PTHR42934:SF2">
    <property type="entry name" value="GLYCOLATE OXIDASE SUBUNIT GLCD"/>
    <property type="match status" value="1"/>
</dbReference>
<comment type="cofactor">
    <cofactor evidence="1">
        <name>FAD</name>
        <dbReference type="ChEBI" id="CHEBI:57692"/>
    </cofactor>
</comment>
<feature type="domain" description="FAD-binding PCMH-type" evidence="6">
    <location>
        <begin position="45"/>
        <end position="224"/>
    </location>
</feature>
<comment type="similarity">
    <text evidence="2">Belongs to the FAD-binding oxidoreductase/transferase type 4 family.</text>
</comment>
<dbReference type="Pfam" id="PF02913">
    <property type="entry name" value="FAD-oxidase_C"/>
    <property type="match status" value="1"/>
</dbReference>
<sequence>MTADLLAPGRIDLRDRLRTVLNPDEITWQDDALEAAAVDRSGLRLPGRPLALVTPGSVDGVRAVLRLAQAAGVTVVPRGGGSGLSGAAAVPDGAVVLSTTRLDRILEIDPADGVAVVQPGVIVADLDAAAAEHGLLYPPDPASHRIATVGGTIATNAGGLRCVKYGVTRDSVLGLTVVLADGSLLRTGGRTLKGVVGYDLTGLFVGAEGTLGVVVEAIVKLWPRPIHTRTAVAFFDSAELAAAAVTTVAATGARPSALELMDTGALRAIDRAQHTDLAGRGSALLIAQTDGFGADAEITAVADALTRAGGRTELPDQAAAERYLWLRRHGRGVPADEWVIGEDVAVPRSALPAAVRAIEDIAGRHGLDSALVAHIGDGNLHPVLTTPKSSTDQGVAPTRLHRAADELVRTALALGGTITGEHGVGIAKRPWLAAELAEDSLARQRRIKAIFDPTGILNPHTWLAQAGAPGRSVPDRDVSELFDENISRP</sequence>
<gene>
    <name evidence="7" type="ordered locus">Namu_4340</name>
</gene>
<accession>C8XJR7</accession>
<dbReference type="FunFam" id="3.30.70.2740:FF:000001">
    <property type="entry name" value="D-lactate dehydrogenase mitochondrial"/>
    <property type="match status" value="1"/>
</dbReference>
<dbReference type="Pfam" id="PF01565">
    <property type="entry name" value="FAD_binding_4"/>
    <property type="match status" value="1"/>
</dbReference>